<feature type="transmembrane region" description="Helical" evidence="2">
    <location>
        <begin position="36"/>
        <end position="55"/>
    </location>
</feature>
<evidence type="ECO:0000313" key="5">
    <source>
        <dbReference type="Proteomes" id="UP001500124"/>
    </source>
</evidence>
<name>A0ABP9LD85_9ACTN</name>
<organism evidence="4 5">
    <name type="scientific">Streptomyces similanensis</name>
    <dbReference type="NCBI Taxonomy" id="1274988"/>
    <lineage>
        <taxon>Bacteria</taxon>
        <taxon>Bacillati</taxon>
        <taxon>Actinomycetota</taxon>
        <taxon>Actinomycetes</taxon>
        <taxon>Kitasatosporales</taxon>
        <taxon>Streptomycetaceae</taxon>
        <taxon>Streptomyces</taxon>
    </lineage>
</organism>
<proteinExistence type="predicted"/>
<dbReference type="NCBIfam" id="TIGR03943">
    <property type="entry name" value="TIGR03943 family putative permease subunit"/>
    <property type="match status" value="1"/>
</dbReference>
<dbReference type="EMBL" id="BAABKC010000106">
    <property type="protein sequence ID" value="GAA5073694.1"/>
    <property type="molecule type" value="Genomic_DNA"/>
</dbReference>
<feature type="compositionally biased region" description="Basic and acidic residues" evidence="1">
    <location>
        <begin position="69"/>
        <end position="96"/>
    </location>
</feature>
<reference evidence="5" key="1">
    <citation type="journal article" date="2019" name="Int. J. Syst. Evol. Microbiol.">
        <title>The Global Catalogue of Microorganisms (GCM) 10K type strain sequencing project: providing services to taxonomists for standard genome sequencing and annotation.</title>
        <authorList>
            <consortium name="The Broad Institute Genomics Platform"/>
            <consortium name="The Broad Institute Genome Sequencing Center for Infectious Disease"/>
            <person name="Wu L."/>
            <person name="Ma J."/>
        </authorList>
    </citation>
    <scope>NUCLEOTIDE SEQUENCE [LARGE SCALE GENOMIC DNA]</scope>
    <source>
        <strain evidence="5">JCM 18410</strain>
    </source>
</reference>
<feature type="transmembrane region" description="Helical" evidence="2">
    <location>
        <begin position="119"/>
        <end position="141"/>
    </location>
</feature>
<protein>
    <submittedName>
        <fullName evidence="4">TIGR03943 family protein</fullName>
    </submittedName>
</protein>
<feature type="domain" description="DUF1980" evidence="3">
    <location>
        <begin position="186"/>
        <end position="278"/>
    </location>
</feature>
<dbReference type="RefSeq" id="WP_345671298.1">
    <property type="nucleotide sequence ID" value="NZ_BAABKC010000106.1"/>
</dbReference>
<dbReference type="Pfam" id="PF21537">
    <property type="entry name" value="DUF1980_C"/>
    <property type="match status" value="1"/>
</dbReference>
<accession>A0ABP9LD85</accession>
<gene>
    <name evidence="4" type="ORF">GCM10023336_61260</name>
</gene>
<comment type="caution">
    <text evidence="4">The sequence shown here is derived from an EMBL/GenBank/DDBJ whole genome shotgun (WGS) entry which is preliminary data.</text>
</comment>
<evidence type="ECO:0000313" key="4">
    <source>
        <dbReference type="EMBL" id="GAA5073694.1"/>
    </source>
</evidence>
<sequence>MKRPLQVTLLVLSGLGLLHASLFTDLFLRYVKEGMRPLLIASGVLLLLLGIAEAWSTPAEAPSARHGHDHGPDGDARSEDHGHDSGQGDGGHDHGYDSGQGDGGHGHDHGHDHSTVPRVAWLLFLPALSLLFYAPPALGAYTASREAPRAVASGERRFDPLPATSPLPMTLTDFTRRVRQDRSRALAGRTVLLTGFVTPDTSDKGGDTWYLTRIILSCCAADAQSVKVRVHGTPALPGDTWVAVTGAWHPGGTLGTASAGADLDARAVRRIERPVNGYTDDLPLVPSR</sequence>
<evidence type="ECO:0000256" key="1">
    <source>
        <dbReference type="SAM" id="MobiDB-lite"/>
    </source>
</evidence>
<evidence type="ECO:0000256" key="2">
    <source>
        <dbReference type="SAM" id="Phobius"/>
    </source>
</evidence>
<feature type="region of interest" description="Disordered" evidence="1">
    <location>
        <begin position="60"/>
        <end position="112"/>
    </location>
</feature>
<dbReference type="InterPro" id="IPR048447">
    <property type="entry name" value="DUF1980_C"/>
</dbReference>
<dbReference type="Proteomes" id="UP001500124">
    <property type="component" value="Unassembled WGS sequence"/>
</dbReference>
<dbReference type="InterPro" id="IPR015402">
    <property type="entry name" value="DUF1980"/>
</dbReference>
<keyword evidence="2" id="KW-0812">Transmembrane</keyword>
<keyword evidence="5" id="KW-1185">Reference proteome</keyword>
<keyword evidence="2" id="KW-0472">Membrane</keyword>
<keyword evidence="2" id="KW-1133">Transmembrane helix</keyword>
<evidence type="ECO:0000259" key="3">
    <source>
        <dbReference type="Pfam" id="PF21537"/>
    </source>
</evidence>